<dbReference type="OrthoDB" id="3693536at2759"/>
<dbReference type="Proteomes" id="UP000054032">
    <property type="component" value="Unassembled WGS sequence"/>
</dbReference>
<dbReference type="RefSeq" id="XP_007692923.1">
    <property type="nucleotide sequence ID" value="XM_007694733.1"/>
</dbReference>
<protein>
    <submittedName>
        <fullName evidence="2">Uncharacterized protein</fullName>
    </submittedName>
</protein>
<accession>W6ZA28</accession>
<dbReference type="GeneID" id="19128742"/>
<evidence type="ECO:0000313" key="2">
    <source>
        <dbReference type="EMBL" id="EUC40566.1"/>
    </source>
</evidence>
<reference evidence="2 3" key="1">
    <citation type="journal article" date="2013" name="PLoS Genet.">
        <title>Comparative genome structure, secondary metabolite, and effector coding capacity across Cochliobolus pathogens.</title>
        <authorList>
            <person name="Condon B.J."/>
            <person name="Leng Y."/>
            <person name="Wu D."/>
            <person name="Bushley K.E."/>
            <person name="Ohm R.A."/>
            <person name="Otillar R."/>
            <person name="Martin J."/>
            <person name="Schackwitz W."/>
            <person name="Grimwood J."/>
            <person name="MohdZainudin N."/>
            <person name="Xue C."/>
            <person name="Wang R."/>
            <person name="Manning V.A."/>
            <person name="Dhillon B."/>
            <person name="Tu Z.J."/>
            <person name="Steffenson B.J."/>
            <person name="Salamov A."/>
            <person name="Sun H."/>
            <person name="Lowry S."/>
            <person name="LaButti K."/>
            <person name="Han J."/>
            <person name="Copeland A."/>
            <person name="Lindquist E."/>
            <person name="Barry K."/>
            <person name="Schmutz J."/>
            <person name="Baker S.E."/>
            <person name="Ciuffetti L.M."/>
            <person name="Grigoriev I.V."/>
            <person name="Zhong S."/>
            <person name="Turgeon B.G."/>
        </authorList>
    </citation>
    <scope>NUCLEOTIDE SEQUENCE [LARGE SCALE GENOMIC DNA]</scope>
    <source>
        <strain evidence="2 3">ATCC 44560</strain>
    </source>
</reference>
<evidence type="ECO:0000256" key="1">
    <source>
        <dbReference type="SAM" id="Coils"/>
    </source>
</evidence>
<gene>
    <name evidence="2" type="ORF">COCMIDRAFT_9588</name>
</gene>
<dbReference type="EMBL" id="KI964155">
    <property type="protein sequence ID" value="EUC40566.1"/>
    <property type="molecule type" value="Genomic_DNA"/>
</dbReference>
<keyword evidence="1" id="KW-0175">Coiled coil</keyword>
<feature type="coiled-coil region" evidence="1">
    <location>
        <begin position="213"/>
        <end position="271"/>
    </location>
</feature>
<keyword evidence="3" id="KW-1185">Reference proteome</keyword>
<sequence length="305" mass="35605">MREILPYEGTFSFISSQLETSIKNSLPHYDKKDPRTWPYVTLATIEERRPYYGYPDLPAGVAYERSVMLRYHAMYSAEDRRQSVALNGSFHERYPCNYNHYDQLKDWVGMSKAEYQSYMANATEDIMYMTEYAYDDGLCLPIRQSAATRGNRTLNSECCTNSTCIETRREAAKLRKEIPLKESQLIHCQQSLKELEATKERRHNAPGDTQAELEKQRQRADAAERECEIRKANNIKLLHRVRELERIVVQKDELEAYCSQLKEEIDVLKGKRRRDVVESDADEDLMEGYVSSAQKTRSSSVDWSY</sequence>
<evidence type="ECO:0000313" key="3">
    <source>
        <dbReference type="Proteomes" id="UP000054032"/>
    </source>
</evidence>
<name>W6ZA28_COCMI</name>
<dbReference type="KEGG" id="bor:COCMIDRAFT_9588"/>
<organism evidence="2 3">
    <name type="scientific">Bipolaris oryzae ATCC 44560</name>
    <dbReference type="NCBI Taxonomy" id="930090"/>
    <lineage>
        <taxon>Eukaryota</taxon>
        <taxon>Fungi</taxon>
        <taxon>Dikarya</taxon>
        <taxon>Ascomycota</taxon>
        <taxon>Pezizomycotina</taxon>
        <taxon>Dothideomycetes</taxon>
        <taxon>Pleosporomycetidae</taxon>
        <taxon>Pleosporales</taxon>
        <taxon>Pleosporineae</taxon>
        <taxon>Pleosporaceae</taxon>
        <taxon>Bipolaris</taxon>
    </lineage>
</organism>
<dbReference type="AlphaFoldDB" id="W6ZA28"/>
<dbReference type="HOGENOM" id="CLU_973147_0_0_1"/>
<proteinExistence type="predicted"/>